<evidence type="ECO:0000313" key="9">
    <source>
        <dbReference type="Proteomes" id="UP001178888"/>
    </source>
</evidence>
<evidence type="ECO:0000256" key="2">
    <source>
        <dbReference type="ARBA" id="ARBA00023016"/>
    </source>
</evidence>
<sequence>MNTDQAYALLMDAGVKEETSIVTIRRWLRERKIYFEGKGNRNNEYIIDNMEQALFMLKDAGVAESDSAQIVGRWLSEGKIKNVRNRKKNTVTDPSRAETNPFLNNPQDQLKIIQQLKEKINAQNEHIKGMEQLHKTSIYTLKQQRDKLNREVAILESEKSEIQNESMNLLRENRDLRNEILKLKQDPSYRTKRIPESKPSTSQPKTHHFRQKLGLSKTATEKEIVTSYKKLLKITHPDHGGNAAAFHYIKTDYDHFRNSNRD</sequence>
<dbReference type="Proteomes" id="UP000295132">
    <property type="component" value="Unassembled WGS sequence"/>
</dbReference>
<evidence type="ECO:0000259" key="5">
    <source>
        <dbReference type="PROSITE" id="PS50076"/>
    </source>
</evidence>
<proteinExistence type="predicted"/>
<feature type="region of interest" description="Disordered" evidence="4">
    <location>
        <begin position="188"/>
        <end position="208"/>
    </location>
</feature>
<keyword evidence="3" id="KW-0175">Coiled coil</keyword>
<dbReference type="EMBL" id="JAVGVR010000001">
    <property type="protein sequence ID" value="MDQ6597117.1"/>
    <property type="molecule type" value="Genomic_DNA"/>
</dbReference>
<protein>
    <recommendedName>
        <fullName evidence="5">J domain-containing protein</fullName>
    </recommendedName>
</protein>
<dbReference type="Gene3D" id="1.10.287.110">
    <property type="entry name" value="DnaJ domain"/>
    <property type="match status" value="1"/>
</dbReference>
<evidence type="ECO:0000313" key="8">
    <source>
        <dbReference type="Proteomes" id="UP000295132"/>
    </source>
</evidence>
<dbReference type="PROSITE" id="PS50076">
    <property type="entry name" value="DNAJ_2"/>
    <property type="match status" value="1"/>
</dbReference>
<gene>
    <name evidence="7" type="ORF">E2K98_00085</name>
    <name evidence="6" type="ORF">RCG21_12260</name>
</gene>
<evidence type="ECO:0000313" key="7">
    <source>
        <dbReference type="EMBL" id="TDK64686.1"/>
    </source>
</evidence>
<keyword evidence="2" id="KW-0346">Stress response</keyword>
<name>A0A4R5VYK8_9BACI</name>
<evidence type="ECO:0000256" key="3">
    <source>
        <dbReference type="SAM" id="Coils"/>
    </source>
</evidence>
<keyword evidence="9" id="KW-1185">Reference proteome</keyword>
<dbReference type="InterPro" id="IPR001623">
    <property type="entry name" value="DnaJ_domain"/>
</dbReference>
<comment type="caution">
    <text evidence="7">The sequence shown here is derived from an EMBL/GenBank/DDBJ whole genome shotgun (WGS) entry which is preliminary data.</text>
</comment>
<dbReference type="Proteomes" id="UP001178888">
    <property type="component" value="Unassembled WGS sequence"/>
</dbReference>
<dbReference type="RefSeq" id="WP_133332321.1">
    <property type="nucleotide sequence ID" value="NZ_JAVGVR010000001.1"/>
</dbReference>
<evidence type="ECO:0000256" key="4">
    <source>
        <dbReference type="SAM" id="MobiDB-lite"/>
    </source>
</evidence>
<dbReference type="AlphaFoldDB" id="A0A4R5VYK8"/>
<dbReference type="GO" id="GO:0006260">
    <property type="term" value="P:DNA replication"/>
    <property type="evidence" value="ECO:0007669"/>
    <property type="project" value="UniProtKB-KW"/>
</dbReference>
<feature type="domain" description="J" evidence="5">
    <location>
        <begin position="208"/>
        <end position="261"/>
    </location>
</feature>
<dbReference type="SMART" id="SM00271">
    <property type="entry name" value="DnaJ"/>
    <property type="match status" value="1"/>
</dbReference>
<reference evidence="7 8" key="1">
    <citation type="submission" date="2019-03" db="EMBL/GenBank/DDBJ databases">
        <title>Bacillus niacini sp. nov. a Nicotinate-Metabolizing Mesophile Isolated from Soil.</title>
        <authorList>
            <person name="Zhang G."/>
        </authorList>
    </citation>
    <scope>NUCLEOTIDE SEQUENCE [LARGE SCALE GENOMIC DNA]</scope>
    <source>
        <strain evidence="7 8">WN066</strain>
    </source>
</reference>
<reference evidence="6" key="2">
    <citation type="submission" date="2023-08" db="EMBL/GenBank/DDBJ databases">
        <title>Nitrogen cycling bacteria in agricultural field soils.</title>
        <authorList>
            <person name="Jang J."/>
        </authorList>
    </citation>
    <scope>NUCLEOTIDE SEQUENCE</scope>
    <source>
        <strain evidence="6">PS3-36</strain>
    </source>
</reference>
<dbReference type="SUPFAM" id="SSF46565">
    <property type="entry name" value="Chaperone J-domain"/>
    <property type="match status" value="1"/>
</dbReference>
<dbReference type="InterPro" id="IPR036869">
    <property type="entry name" value="J_dom_sf"/>
</dbReference>
<organism evidence="7 8">
    <name type="scientific">Bacillus salipaludis</name>
    <dbReference type="NCBI Taxonomy" id="2547811"/>
    <lineage>
        <taxon>Bacteria</taxon>
        <taxon>Bacillati</taxon>
        <taxon>Bacillota</taxon>
        <taxon>Bacilli</taxon>
        <taxon>Bacillales</taxon>
        <taxon>Bacillaceae</taxon>
        <taxon>Bacillus</taxon>
    </lineage>
</organism>
<dbReference type="EMBL" id="SMYO01000001">
    <property type="protein sequence ID" value="TDK64686.1"/>
    <property type="molecule type" value="Genomic_DNA"/>
</dbReference>
<keyword evidence="1" id="KW-0235">DNA replication</keyword>
<evidence type="ECO:0000256" key="1">
    <source>
        <dbReference type="ARBA" id="ARBA00022705"/>
    </source>
</evidence>
<accession>A0A4R5VYK8</accession>
<evidence type="ECO:0000313" key="6">
    <source>
        <dbReference type="EMBL" id="MDQ6597117.1"/>
    </source>
</evidence>
<feature type="coiled-coil region" evidence="3">
    <location>
        <begin position="113"/>
        <end position="186"/>
    </location>
</feature>